<feature type="transmembrane region" description="Helical" evidence="2">
    <location>
        <begin position="40"/>
        <end position="62"/>
    </location>
</feature>
<name>S9TB08_9TRYP</name>
<evidence type="ECO:0000313" key="3">
    <source>
        <dbReference type="EMBL" id="EPY15167.1"/>
    </source>
</evidence>
<evidence type="ECO:0000313" key="4">
    <source>
        <dbReference type="Proteomes" id="UP000015354"/>
    </source>
</evidence>
<dbReference type="EMBL" id="ATMH01012472">
    <property type="protein sequence ID" value="EPY15167.1"/>
    <property type="molecule type" value="Genomic_DNA"/>
</dbReference>
<feature type="transmembrane region" description="Helical" evidence="2">
    <location>
        <begin position="17"/>
        <end position="34"/>
    </location>
</feature>
<keyword evidence="2" id="KW-0472">Membrane</keyword>
<keyword evidence="4" id="KW-1185">Reference proteome</keyword>
<reference evidence="3 4" key="1">
    <citation type="journal article" date="2013" name="PLoS ONE">
        <title>Predicting the Proteins of Angomonas deanei, Strigomonas culicis and Their Respective Endosymbionts Reveals New Aspects of the Trypanosomatidae Family.</title>
        <authorList>
            <person name="Motta M.C."/>
            <person name="Martins A.C."/>
            <person name="de Souza S.S."/>
            <person name="Catta-Preta C.M."/>
            <person name="Silva R."/>
            <person name="Klein C.C."/>
            <person name="de Almeida L.G."/>
            <person name="de Lima Cunha O."/>
            <person name="Ciapina L.P."/>
            <person name="Brocchi M."/>
            <person name="Colabardini A.C."/>
            <person name="de Araujo Lima B."/>
            <person name="Machado C.R."/>
            <person name="de Almeida Soares C.M."/>
            <person name="Probst C.M."/>
            <person name="de Menezes C.B."/>
            <person name="Thompson C.E."/>
            <person name="Bartholomeu D.C."/>
            <person name="Gradia D.F."/>
            <person name="Pavoni D.P."/>
            <person name="Grisard E.C."/>
            <person name="Fantinatti-Garboggini F."/>
            <person name="Marchini F.K."/>
            <person name="Rodrigues-Luiz G.F."/>
            <person name="Wagner G."/>
            <person name="Goldman G.H."/>
            <person name="Fietto J.L."/>
            <person name="Elias M.C."/>
            <person name="Goldman M.H."/>
            <person name="Sagot M.F."/>
            <person name="Pereira M."/>
            <person name="Stoco P.H."/>
            <person name="de Mendonca-Neto R.P."/>
            <person name="Teixeira S.M."/>
            <person name="Maciel T.E."/>
            <person name="de Oliveira Mendes T.A."/>
            <person name="Urmenyi T.P."/>
            <person name="de Souza W."/>
            <person name="Schenkman S."/>
            <person name="de Vasconcelos A.T."/>
        </authorList>
    </citation>
    <scope>NUCLEOTIDE SEQUENCE [LARGE SCALE GENOMIC DNA]</scope>
</reference>
<dbReference type="Proteomes" id="UP000015354">
    <property type="component" value="Unassembled WGS sequence"/>
</dbReference>
<comment type="caution">
    <text evidence="3">The sequence shown here is derived from an EMBL/GenBank/DDBJ whole genome shotgun (WGS) entry which is preliminary data.</text>
</comment>
<protein>
    <submittedName>
        <fullName evidence="3">Uncharacterized protein</fullName>
    </submittedName>
</protein>
<feature type="region of interest" description="Disordered" evidence="1">
    <location>
        <begin position="285"/>
        <end position="305"/>
    </location>
</feature>
<evidence type="ECO:0000256" key="2">
    <source>
        <dbReference type="SAM" id="Phobius"/>
    </source>
</evidence>
<sequence length="305" mass="33274">MVVVQHRGLRRRVLRHVEALALVVVIDVIARVALRLGDVVLVVVLVAPLLPLPAQQLVRLLVQQLRLAPQRARGEGVVGKVVRVQRRLLRRIHPRRRGERAAGAAGGREVERLAAAPPRDLLHTAAVQRREVAAVRVGVGAAVRRQPAGARGPAALRQRERLFIEAHVHLPPRLRVVRRRLCALQHREPLERGEPLVDRVLLAEGEQIAGVAARVHAVLVAVVRLHLAHVLPHHLPRRGRLRRVAILVVVVPVGDAAAGDGQAPRGGEVRAGQEVDAVLALARVADAQPRPPRRRRPPPAALGRG</sequence>
<organism evidence="3 4">
    <name type="scientific">Strigomonas culicis</name>
    <dbReference type="NCBI Taxonomy" id="28005"/>
    <lineage>
        <taxon>Eukaryota</taxon>
        <taxon>Discoba</taxon>
        <taxon>Euglenozoa</taxon>
        <taxon>Kinetoplastea</taxon>
        <taxon>Metakinetoplastina</taxon>
        <taxon>Trypanosomatida</taxon>
        <taxon>Trypanosomatidae</taxon>
        <taxon>Strigomonadinae</taxon>
        <taxon>Strigomonas</taxon>
    </lineage>
</organism>
<keyword evidence="2" id="KW-1133">Transmembrane helix</keyword>
<accession>S9TB08</accession>
<keyword evidence="2" id="KW-0812">Transmembrane</keyword>
<proteinExistence type="predicted"/>
<evidence type="ECO:0000256" key="1">
    <source>
        <dbReference type="SAM" id="MobiDB-lite"/>
    </source>
</evidence>
<gene>
    <name evidence="3" type="ORF">STCU_12293</name>
</gene>
<dbReference type="AlphaFoldDB" id="S9TB08"/>